<proteinExistence type="predicted"/>
<reference evidence="1" key="2">
    <citation type="submission" date="2023-06" db="EMBL/GenBank/DDBJ databases">
        <authorList>
            <person name="Ma L."/>
            <person name="Liu K.-W."/>
            <person name="Li Z."/>
            <person name="Hsiao Y.-Y."/>
            <person name="Qi Y."/>
            <person name="Fu T."/>
            <person name="Tang G."/>
            <person name="Zhang D."/>
            <person name="Sun W.-H."/>
            <person name="Liu D.-K."/>
            <person name="Li Y."/>
            <person name="Chen G.-Z."/>
            <person name="Liu X.-D."/>
            <person name="Liao X.-Y."/>
            <person name="Jiang Y.-T."/>
            <person name="Yu X."/>
            <person name="Hao Y."/>
            <person name="Huang J."/>
            <person name="Zhao X.-W."/>
            <person name="Ke S."/>
            <person name="Chen Y.-Y."/>
            <person name="Wu W.-L."/>
            <person name="Hsu J.-L."/>
            <person name="Lin Y.-F."/>
            <person name="Huang M.-D."/>
            <person name="Li C.-Y."/>
            <person name="Huang L."/>
            <person name="Wang Z.-W."/>
            <person name="Zhao X."/>
            <person name="Zhong W.-Y."/>
            <person name="Peng D.-H."/>
            <person name="Ahmad S."/>
            <person name="Lan S."/>
            <person name="Zhang J.-S."/>
            <person name="Tsai W.-C."/>
            <person name="Van De Peer Y."/>
            <person name="Liu Z.-J."/>
        </authorList>
    </citation>
    <scope>NUCLEOTIDE SEQUENCE</scope>
    <source>
        <strain evidence="1">CP</strain>
        <tissue evidence="1">Leaves</tissue>
    </source>
</reference>
<evidence type="ECO:0000313" key="1">
    <source>
        <dbReference type="EMBL" id="KAK1312583.1"/>
    </source>
</evidence>
<dbReference type="Proteomes" id="UP001180020">
    <property type="component" value="Unassembled WGS sequence"/>
</dbReference>
<dbReference type="EMBL" id="JAUJYO010000007">
    <property type="protein sequence ID" value="KAK1312583.1"/>
    <property type="molecule type" value="Genomic_DNA"/>
</dbReference>
<name>A0AAV9EFX4_ACOCL</name>
<evidence type="ECO:0000313" key="2">
    <source>
        <dbReference type="Proteomes" id="UP001180020"/>
    </source>
</evidence>
<sequence length="136" mass="14734">MFVLDPFQEVFGTNSSSQNNSCTTSSRSNNSYVAWPGEIDGLLMDFSFGSSPYDHVFSNGGYGGVQEKVIVGGEVSPSNLGVWELIPRNCALAPSMAVTTFAHLHVAMFSSSLCCHDRFRLLSSPLRCALILPMSM</sequence>
<accession>A0AAV9EFX4</accession>
<comment type="caution">
    <text evidence="1">The sequence shown here is derived from an EMBL/GenBank/DDBJ whole genome shotgun (WGS) entry which is preliminary data.</text>
</comment>
<organism evidence="1 2">
    <name type="scientific">Acorus calamus</name>
    <name type="common">Sweet flag</name>
    <dbReference type="NCBI Taxonomy" id="4465"/>
    <lineage>
        <taxon>Eukaryota</taxon>
        <taxon>Viridiplantae</taxon>
        <taxon>Streptophyta</taxon>
        <taxon>Embryophyta</taxon>
        <taxon>Tracheophyta</taxon>
        <taxon>Spermatophyta</taxon>
        <taxon>Magnoliopsida</taxon>
        <taxon>Liliopsida</taxon>
        <taxon>Acoraceae</taxon>
        <taxon>Acorus</taxon>
    </lineage>
</organism>
<keyword evidence="2" id="KW-1185">Reference proteome</keyword>
<dbReference type="AlphaFoldDB" id="A0AAV9EFX4"/>
<reference evidence="1" key="1">
    <citation type="journal article" date="2023" name="Nat. Commun.">
        <title>Diploid and tetraploid genomes of Acorus and the evolution of monocots.</title>
        <authorList>
            <person name="Ma L."/>
            <person name="Liu K.W."/>
            <person name="Li Z."/>
            <person name="Hsiao Y.Y."/>
            <person name="Qi Y."/>
            <person name="Fu T."/>
            <person name="Tang G.D."/>
            <person name="Zhang D."/>
            <person name="Sun W.H."/>
            <person name="Liu D.K."/>
            <person name="Li Y."/>
            <person name="Chen G.Z."/>
            <person name="Liu X.D."/>
            <person name="Liao X.Y."/>
            <person name="Jiang Y.T."/>
            <person name="Yu X."/>
            <person name="Hao Y."/>
            <person name="Huang J."/>
            <person name="Zhao X.W."/>
            <person name="Ke S."/>
            <person name="Chen Y.Y."/>
            <person name="Wu W.L."/>
            <person name="Hsu J.L."/>
            <person name="Lin Y.F."/>
            <person name="Huang M.D."/>
            <person name="Li C.Y."/>
            <person name="Huang L."/>
            <person name="Wang Z.W."/>
            <person name="Zhao X."/>
            <person name="Zhong W.Y."/>
            <person name="Peng D.H."/>
            <person name="Ahmad S."/>
            <person name="Lan S."/>
            <person name="Zhang J.S."/>
            <person name="Tsai W.C."/>
            <person name="Van de Peer Y."/>
            <person name="Liu Z.J."/>
        </authorList>
    </citation>
    <scope>NUCLEOTIDE SEQUENCE</scope>
    <source>
        <strain evidence="1">CP</strain>
    </source>
</reference>
<protein>
    <submittedName>
        <fullName evidence="1">Uncharacterized protein</fullName>
    </submittedName>
</protein>
<gene>
    <name evidence="1" type="ORF">QJS10_CPA07g00966</name>
</gene>